<feature type="region of interest" description="Disordered" evidence="1">
    <location>
        <begin position="22"/>
        <end position="74"/>
    </location>
</feature>
<proteinExistence type="predicted"/>
<keyword evidence="2" id="KW-1185">Reference proteome</keyword>
<name>A0A8B8WBL8_BALMU</name>
<dbReference type="KEGG" id="bmus:118887821"/>
<dbReference type="OrthoDB" id="10653347at2759"/>
<organism evidence="2 3">
    <name type="scientific">Balaenoptera musculus</name>
    <name type="common">Blue whale</name>
    <dbReference type="NCBI Taxonomy" id="9771"/>
    <lineage>
        <taxon>Eukaryota</taxon>
        <taxon>Metazoa</taxon>
        <taxon>Chordata</taxon>
        <taxon>Craniata</taxon>
        <taxon>Vertebrata</taxon>
        <taxon>Euteleostomi</taxon>
        <taxon>Mammalia</taxon>
        <taxon>Eutheria</taxon>
        <taxon>Laurasiatheria</taxon>
        <taxon>Artiodactyla</taxon>
        <taxon>Whippomorpha</taxon>
        <taxon>Cetacea</taxon>
        <taxon>Mysticeti</taxon>
        <taxon>Balaenopteridae</taxon>
        <taxon>Balaenoptera</taxon>
    </lineage>
</organism>
<feature type="region of interest" description="Disordered" evidence="1">
    <location>
        <begin position="258"/>
        <end position="292"/>
    </location>
</feature>
<dbReference type="AlphaFoldDB" id="A0A8B8WBL8"/>
<feature type="region of interest" description="Disordered" evidence="1">
    <location>
        <begin position="92"/>
        <end position="217"/>
    </location>
</feature>
<sequence length="292" mass="30084">MQDTLAFEARLSRGVPWAAATETGAPDTYKSSPLGDAGALDHSRGTACGQRLPSDVSGEAYGQLSVRPHESPWKRELQTCLAKPWLEETLDTDQGQRVLRSGVHSTPRRPSALSPAGPPAGKRARRAEAASPAAHTGPHSVVRSRPRCRSAASPSHHGPSAASGTLAVDTMPTPAWGPRLASRPLGRPPPGGCGPAACAGPASQPEDAGPRAPVRQAPPCSAHFGAGLIALRAGGLPFQPGGGPMGAGLEDVSALAVRPHAAPPPMGTRPEEQGGRKGPQSCWTRAYPFDLI</sequence>
<reference evidence="3" key="1">
    <citation type="submission" date="2025-08" db="UniProtKB">
        <authorList>
            <consortium name="RefSeq"/>
        </authorList>
    </citation>
    <scope>IDENTIFICATION</scope>
    <source>
        <tissue evidence="3">Epidermis and Blubber</tissue>
    </source>
</reference>
<feature type="compositionally biased region" description="Low complexity" evidence="1">
    <location>
        <begin position="108"/>
        <end position="121"/>
    </location>
</feature>
<dbReference type="RefSeq" id="XP_036694534.1">
    <property type="nucleotide sequence ID" value="XM_036838639.1"/>
</dbReference>
<gene>
    <name evidence="3" type="primary">LOC118887821</name>
</gene>
<evidence type="ECO:0000313" key="2">
    <source>
        <dbReference type="Proteomes" id="UP000694857"/>
    </source>
</evidence>
<accession>A0A8B8WBL8</accession>
<evidence type="ECO:0000313" key="3">
    <source>
        <dbReference type="RefSeq" id="XP_036694534.1"/>
    </source>
</evidence>
<evidence type="ECO:0000256" key="1">
    <source>
        <dbReference type="SAM" id="MobiDB-lite"/>
    </source>
</evidence>
<dbReference type="Proteomes" id="UP000694857">
    <property type="component" value="Chromosome 21"/>
</dbReference>
<dbReference type="GeneID" id="118887821"/>
<feature type="compositionally biased region" description="Low complexity" evidence="1">
    <location>
        <begin position="149"/>
        <end position="164"/>
    </location>
</feature>
<protein>
    <submittedName>
        <fullName evidence="3">Translation initiation factor IF-2-like</fullName>
    </submittedName>
</protein>